<evidence type="ECO:0000313" key="1">
    <source>
        <dbReference type="EMBL" id="KAH9635559.1"/>
    </source>
</evidence>
<sequence length="232" mass="26817">MDKIFQIESSELYQNVSQQILANLYYSGTTSTMPYIEADIVHLAKQELISIISDCNFDLEKIKDVIKSKDWAVDKVEYFQDLLEENKSSVLYSAYNHFNSSYCETVLGYDWIVKLVLGTSELKTMKYPLLQLVMTTLNKTGKQNKILSVQYAIQRFSATGSHVNRPRTVCKRITTDRQDRQLLKESLRNRKKTSSELTAELSEQIKKPISAQTTRRRIQEAGWEEAVALRQQ</sequence>
<dbReference type="Proteomes" id="UP000814243">
    <property type="component" value="Unassembled WGS sequence"/>
</dbReference>
<organism evidence="1 2">
    <name type="scientific">Spodoptera exigua</name>
    <name type="common">Beet armyworm</name>
    <name type="synonym">Noctua fulgens</name>
    <dbReference type="NCBI Taxonomy" id="7107"/>
    <lineage>
        <taxon>Eukaryota</taxon>
        <taxon>Metazoa</taxon>
        <taxon>Ecdysozoa</taxon>
        <taxon>Arthropoda</taxon>
        <taxon>Hexapoda</taxon>
        <taxon>Insecta</taxon>
        <taxon>Pterygota</taxon>
        <taxon>Neoptera</taxon>
        <taxon>Endopterygota</taxon>
        <taxon>Lepidoptera</taxon>
        <taxon>Glossata</taxon>
        <taxon>Ditrysia</taxon>
        <taxon>Noctuoidea</taxon>
        <taxon>Noctuidae</taxon>
        <taxon>Amphipyrinae</taxon>
        <taxon>Spodoptera</taxon>
    </lineage>
</organism>
<proteinExistence type="predicted"/>
<name>A0A922MFM7_SPOEX</name>
<protein>
    <submittedName>
        <fullName evidence="1">Uncharacterized protein</fullName>
    </submittedName>
</protein>
<accession>A0A922MFM7</accession>
<dbReference type="AlphaFoldDB" id="A0A922MFM7"/>
<gene>
    <name evidence="1" type="ORF">HF086_003173</name>
</gene>
<reference evidence="1" key="1">
    <citation type="journal article" date="2021" name="G3 (Bethesda)">
        <title>Genome and transcriptome analysis of the beet armyworm Spodoptera exigua reveals targets for pest control. .</title>
        <authorList>
            <person name="Simon S."/>
            <person name="Breeschoten T."/>
            <person name="Jansen H.J."/>
            <person name="Dirks R.P."/>
            <person name="Schranz M.E."/>
            <person name="Ros V.I.D."/>
        </authorList>
    </citation>
    <scope>NUCLEOTIDE SEQUENCE</scope>
    <source>
        <strain evidence="1">TB_SE_WUR_2020</strain>
    </source>
</reference>
<comment type="caution">
    <text evidence="1">The sequence shown here is derived from an EMBL/GenBank/DDBJ whole genome shotgun (WGS) entry which is preliminary data.</text>
</comment>
<dbReference type="EMBL" id="JACEFF010000543">
    <property type="protein sequence ID" value="KAH9635559.1"/>
    <property type="molecule type" value="Genomic_DNA"/>
</dbReference>
<evidence type="ECO:0000313" key="2">
    <source>
        <dbReference type="Proteomes" id="UP000814243"/>
    </source>
</evidence>